<keyword evidence="4 10" id="KW-0133">Cell shape</keyword>
<comment type="similarity">
    <text evidence="9 10 11">Belongs to the MurJ/MviN family.</text>
</comment>
<evidence type="ECO:0000256" key="11">
    <source>
        <dbReference type="PIRNR" id="PIRNR002869"/>
    </source>
</evidence>
<dbReference type="Proteomes" id="UP000192815">
    <property type="component" value="Unassembled WGS sequence"/>
</dbReference>
<accession>A0A1X0NBN0</accession>
<dbReference type="PANTHER" id="PTHR47019">
    <property type="entry name" value="LIPID II FLIPPASE MURJ"/>
    <property type="match status" value="1"/>
</dbReference>
<keyword evidence="2 10" id="KW-1003">Cell membrane</keyword>
<reference evidence="13" key="1">
    <citation type="submission" date="2017-02" db="EMBL/GenBank/DDBJ databases">
        <title>Pseudomonas floridae sp. nov., a novel pathogenic bacterial species isolated from tomato.</title>
        <authorList>
            <person name="Timilsina S."/>
            <person name="Vallad G.E."/>
            <person name="Jones J.B."/>
        </authorList>
    </citation>
    <scope>NUCLEOTIDE SEQUENCE [LARGE SCALE GENOMIC DNA]</scope>
    <source>
        <strain evidence="13">GEV388</strain>
    </source>
</reference>
<feature type="transmembrane region" description="Helical" evidence="10">
    <location>
        <begin position="290"/>
        <end position="308"/>
    </location>
</feature>
<dbReference type="GO" id="GO:0034204">
    <property type="term" value="P:lipid translocation"/>
    <property type="evidence" value="ECO:0007669"/>
    <property type="project" value="TreeGrafter"/>
</dbReference>
<evidence type="ECO:0000256" key="6">
    <source>
        <dbReference type="ARBA" id="ARBA00022989"/>
    </source>
</evidence>
<keyword evidence="5 10" id="KW-0573">Peptidoglycan synthesis</keyword>
<dbReference type="PIRSF" id="PIRSF002869">
    <property type="entry name" value="MviN"/>
    <property type="match status" value="1"/>
</dbReference>
<feature type="transmembrane region" description="Helical" evidence="10">
    <location>
        <begin position="425"/>
        <end position="443"/>
    </location>
</feature>
<evidence type="ECO:0000256" key="9">
    <source>
        <dbReference type="ARBA" id="ARBA00061532"/>
    </source>
</evidence>
<dbReference type="NCBIfam" id="TIGR01695">
    <property type="entry name" value="murJ_mviN"/>
    <property type="match status" value="1"/>
</dbReference>
<feature type="transmembrane region" description="Helical" evidence="10">
    <location>
        <begin position="370"/>
        <end position="390"/>
    </location>
</feature>
<evidence type="ECO:0000256" key="10">
    <source>
        <dbReference type="HAMAP-Rule" id="MF_02078"/>
    </source>
</evidence>
<evidence type="ECO:0000256" key="2">
    <source>
        <dbReference type="ARBA" id="ARBA00022475"/>
    </source>
</evidence>
<keyword evidence="10" id="KW-0997">Cell inner membrane</keyword>
<keyword evidence="6 10" id="KW-1133">Transmembrane helix</keyword>
<dbReference type="HAMAP" id="MF_02078">
    <property type="entry name" value="MurJ_MviN"/>
    <property type="match status" value="1"/>
</dbReference>
<evidence type="ECO:0000313" key="13">
    <source>
        <dbReference type="Proteomes" id="UP000192815"/>
    </source>
</evidence>
<feature type="transmembrane region" description="Helical" evidence="10">
    <location>
        <begin position="146"/>
        <end position="170"/>
    </location>
</feature>
<feature type="transmembrane region" description="Helical" evidence="10">
    <location>
        <begin position="252"/>
        <end position="278"/>
    </location>
</feature>
<dbReference type="PANTHER" id="PTHR47019:SF1">
    <property type="entry name" value="LIPID II FLIPPASE MURJ"/>
    <property type="match status" value="1"/>
</dbReference>
<evidence type="ECO:0000256" key="3">
    <source>
        <dbReference type="ARBA" id="ARBA00022692"/>
    </source>
</evidence>
<comment type="subcellular location">
    <subcellularLocation>
        <location evidence="10">Cell inner membrane</location>
        <topology evidence="10">Multi-pass membrane protein</topology>
    </subcellularLocation>
    <subcellularLocation>
        <location evidence="1">Cell membrane</location>
        <topology evidence="1">Multi-pass membrane protein</topology>
    </subcellularLocation>
</comment>
<dbReference type="Pfam" id="PF03023">
    <property type="entry name" value="MurJ"/>
    <property type="match status" value="1"/>
</dbReference>
<keyword evidence="10 11" id="KW-0813">Transport</keyword>
<proteinExistence type="inferred from homology"/>
<evidence type="ECO:0000256" key="8">
    <source>
        <dbReference type="ARBA" id="ARBA00060041"/>
    </source>
</evidence>
<feature type="transmembrane region" description="Helical" evidence="10">
    <location>
        <begin position="177"/>
        <end position="198"/>
    </location>
</feature>
<dbReference type="UniPathway" id="UPA00219"/>
<feature type="transmembrane region" description="Helical" evidence="10">
    <location>
        <begin position="329"/>
        <end position="350"/>
    </location>
</feature>
<dbReference type="GO" id="GO:0009252">
    <property type="term" value="P:peptidoglycan biosynthetic process"/>
    <property type="evidence" value="ECO:0007669"/>
    <property type="project" value="UniProtKB-UniRule"/>
</dbReference>
<dbReference type="GO" id="GO:0015648">
    <property type="term" value="F:lipid-linked peptidoglycan transporter activity"/>
    <property type="evidence" value="ECO:0007669"/>
    <property type="project" value="UniProtKB-UniRule"/>
</dbReference>
<comment type="pathway">
    <text evidence="10">Cell wall biogenesis; peptidoglycan biosynthesis.</text>
</comment>
<dbReference type="GO" id="GO:0008360">
    <property type="term" value="P:regulation of cell shape"/>
    <property type="evidence" value="ECO:0007669"/>
    <property type="project" value="UniProtKB-UniRule"/>
</dbReference>
<keyword evidence="10 11" id="KW-0961">Cell wall biogenesis/degradation</keyword>
<dbReference type="GO" id="GO:0071555">
    <property type="term" value="P:cell wall organization"/>
    <property type="evidence" value="ECO:0007669"/>
    <property type="project" value="UniProtKB-UniRule"/>
</dbReference>
<evidence type="ECO:0000256" key="7">
    <source>
        <dbReference type="ARBA" id="ARBA00023136"/>
    </source>
</evidence>
<feature type="transmembrane region" description="Helical" evidence="10">
    <location>
        <begin position="402"/>
        <end position="419"/>
    </location>
</feature>
<name>A0A1X0NBN0_9PSED</name>
<evidence type="ECO:0000256" key="4">
    <source>
        <dbReference type="ARBA" id="ARBA00022960"/>
    </source>
</evidence>
<dbReference type="STRING" id="1958950.BZK31_03065"/>
<feature type="transmembrane region" description="Helical" evidence="10">
    <location>
        <begin position="464"/>
        <end position="482"/>
    </location>
</feature>
<dbReference type="PRINTS" id="PR01806">
    <property type="entry name" value="VIRFACTRMVIN"/>
</dbReference>
<feature type="transmembrane region" description="Helical" evidence="10">
    <location>
        <begin position="19"/>
        <end position="36"/>
    </location>
</feature>
<organism evidence="12 13">
    <name type="scientific">Pseudomonas floridensis</name>
    <dbReference type="NCBI Taxonomy" id="1958950"/>
    <lineage>
        <taxon>Bacteria</taxon>
        <taxon>Pseudomonadati</taxon>
        <taxon>Pseudomonadota</taxon>
        <taxon>Gammaproteobacteria</taxon>
        <taxon>Pseudomonadales</taxon>
        <taxon>Pseudomonadaceae</taxon>
        <taxon>Pseudomonas</taxon>
    </lineage>
</organism>
<dbReference type="EMBL" id="MUIO01000009">
    <property type="protein sequence ID" value="ORC61569.1"/>
    <property type="molecule type" value="Genomic_DNA"/>
</dbReference>
<feature type="transmembrane region" description="Helical" evidence="10">
    <location>
        <begin position="494"/>
        <end position="517"/>
    </location>
</feature>
<evidence type="ECO:0000256" key="5">
    <source>
        <dbReference type="ARBA" id="ARBA00022984"/>
    </source>
</evidence>
<evidence type="ECO:0000256" key="1">
    <source>
        <dbReference type="ARBA" id="ARBA00004651"/>
    </source>
</evidence>
<gene>
    <name evidence="10" type="primary">murJ</name>
    <name evidence="12" type="ORF">BZK31_03065</name>
</gene>
<keyword evidence="13" id="KW-1185">Reference proteome</keyword>
<dbReference type="AlphaFoldDB" id="A0A1X0NBN0"/>
<keyword evidence="3 10" id="KW-0812">Transmembrane</keyword>
<feature type="transmembrane region" description="Helical" evidence="10">
    <location>
        <begin position="204"/>
        <end position="221"/>
    </location>
</feature>
<sequence>MEGLIAHPLPRHSSLSMNLLKSLAAVSSITMLSRVLGFIRDTIIARTFGAGMATDAFFIAFKLPNLLRRIFAEGAFSQAFVPILAEYKNQQGEEATRTFVAYVTGLLTLALALVTLLGVVFAPWVIWATAPGFVDTPEKFALTSELLRVTFPYILLISLSSLAGAILNTWNRFSVPAFVPTLLNVSMIFFALFLTPYFDPPVMALGWAVLAGGLLQLFYQLPHLKKIGMLVLPRLNLRDSGVWRVMKQMLPAILGVSVSQISLIINTIFASFLVAGSVSWMYYADRLMELPSGVLGVALGTILLPILSKTYAQRDRQEYSRILDWGLRLCFVLVLPCTLALGLLAEPLTVSLFQYGKFDALDAAMTQRALVAYSVGLLGIILIKVLAPGFYAQQNIRTPVKIAIFTLIVTQLLNLAFIVPLQHAGLALAISVGACINAGLLFWQLRKQALFQPQPGWMKFLFKLVIAVTAMSAVLLGLMHFMPAWDEGHMLERFLRLGALVAAGVVTYFAMLLLLGFRLRDFARKAIM</sequence>
<dbReference type="GO" id="GO:0005886">
    <property type="term" value="C:plasma membrane"/>
    <property type="evidence" value="ECO:0007669"/>
    <property type="project" value="UniProtKB-SubCell"/>
</dbReference>
<protein>
    <recommendedName>
        <fullName evidence="10">Probable lipid II flippase MurJ</fullName>
    </recommendedName>
</protein>
<dbReference type="InterPro" id="IPR051050">
    <property type="entry name" value="Lipid_II_flippase_MurJ/MviN"/>
</dbReference>
<comment type="caution">
    <text evidence="12">The sequence shown here is derived from an EMBL/GenBank/DDBJ whole genome shotgun (WGS) entry which is preliminary data.</text>
</comment>
<dbReference type="InterPro" id="IPR004268">
    <property type="entry name" value="MurJ"/>
</dbReference>
<evidence type="ECO:0000313" key="12">
    <source>
        <dbReference type="EMBL" id="ORC61569.1"/>
    </source>
</evidence>
<dbReference type="CDD" id="cd13123">
    <property type="entry name" value="MATE_MurJ_like"/>
    <property type="match status" value="1"/>
</dbReference>
<comment type="function">
    <text evidence="8 10 11">Involved in peptidoglycan biosynthesis. Transports lipid-linked peptidoglycan precursors from the inner to the outer leaflet of the cytoplasmic membrane.</text>
</comment>
<keyword evidence="7 10" id="KW-0472">Membrane</keyword>
<feature type="transmembrane region" description="Helical" evidence="10">
    <location>
        <begin position="99"/>
        <end position="126"/>
    </location>
</feature>